<dbReference type="Proteomes" id="UP000008744">
    <property type="component" value="Unassembled WGS sequence"/>
</dbReference>
<name>B4GVB5_DROPE</name>
<dbReference type="HOGENOM" id="CLU_125152_0_0_1"/>
<reference evidence="2 3" key="1">
    <citation type="journal article" date="2007" name="Nature">
        <title>Evolution of genes and genomes on the Drosophila phylogeny.</title>
        <authorList>
            <consortium name="Drosophila 12 Genomes Consortium"/>
            <person name="Clark A.G."/>
            <person name="Eisen M.B."/>
            <person name="Smith D.R."/>
            <person name="Bergman C.M."/>
            <person name="Oliver B."/>
            <person name="Markow T.A."/>
            <person name="Kaufman T.C."/>
            <person name="Kellis M."/>
            <person name="Gelbart W."/>
            <person name="Iyer V.N."/>
            <person name="Pollard D.A."/>
            <person name="Sackton T.B."/>
            <person name="Larracuente A.M."/>
            <person name="Singh N.D."/>
            <person name="Abad J.P."/>
            <person name="Abt D.N."/>
            <person name="Adryan B."/>
            <person name="Aguade M."/>
            <person name="Akashi H."/>
            <person name="Anderson W.W."/>
            <person name="Aquadro C.F."/>
            <person name="Ardell D.H."/>
            <person name="Arguello R."/>
            <person name="Artieri C.G."/>
            <person name="Barbash D.A."/>
            <person name="Barker D."/>
            <person name="Barsanti P."/>
            <person name="Batterham P."/>
            <person name="Batzoglou S."/>
            <person name="Begun D."/>
            <person name="Bhutkar A."/>
            <person name="Blanco E."/>
            <person name="Bosak S.A."/>
            <person name="Bradley R.K."/>
            <person name="Brand A.D."/>
            <person name="Brent M.R."/>
            <person name="Brooks A.N."/>
            <person name="Brown R.H."/>
            <person name="Butlin R.K."/>
            <person name="Caggese C."/>
            <person name="Calvi B.R."/>
            <person name="Bernardo de Carvalho A."/>
            <person name="Caspi A."/>
            <person name="Castrezana S."/>
            <person name="Celniker S.E."/>
            <person name="Chang J.L."/>
            <person name="Chapple C."/>
            <person name="Chatterji S."/>
            <person name="Chinwalla A."/>
            <person name="Civetta A."/>
            <person name="Clifton S.W."/>
            <person name="Comeron J.M."/>
            <person name="Costello J.C."/>
            <person name="Coyne J.A."/>
            <person name="Daub J."/>
            <person name="David R.G."/>
            <person name="Delcher A.L."/>
            <person name="Delehaunty K."/>
            <person name="Do C.B."/>
            <person name="Ebling H."/>
            <person name="Edwards K."/>
            <person name="Eickbush T."/>
            <person name="Evans J.D."/>
            <person name="Filipski A."/>
            <person name="Findeiss S."/>
            <person name="Freyhult E."/>
            <person name="Fulton L."/>
            <person name="Fulton R."/>
            <person name="Garcia A.C."/>
            <person name="Gardiner A."/>
            <person name="Garfield D.A."/>
            <person name="Garvin B.E."/>
            <person name="Gibson G."/>
            <person name="Gilbert D."/>
            <person name="Gnerre S."/>
            <person name="Godfrey J."/>
            <person name="Good R."/>
            <person name="Gotea V."/>
            <person name="Gravely B."/>
            <person name="Greenberg A.J."/>
            <person name="Griffiths-Jones S."/>
            <person name="Gross S."/>
            <person name="Guigo R."/>
            <person name="Gustafson E.A."/>
            <person name="Haerty W."/>
            <person name="Hahn M.W."/>
            <person name="Halligan D.L."/>
            <person name="Halpern A.L."/>
            <person name="Halter G.M."/>
            <person name="Han M.V."/>
            <person name="Heger A."/>
            <person name="Hillier L."/>
            <person name="Hinrichs A.S."/>
            <person name="Holmes I."/>
            <person name="Hoskins R.A."/>
            <person name="Hubisz M.J."/>
            <person name="Hultmark D."/>
            <person name="Huntley M.A."/>
            <person name="Jaffe D.B."/>
            <person name="Jagadeeshan S."/>
            <person name="Jeck W.R."/>
            <person name="Johnson J."/>
            <person name="Jones C.D."/>
            <person name="Jordan W.C."/>
            <person name="Karpen G.H."/>
            <person name="Kataoka E."/>
            <person name="Keightley P.D."/>
            <person name="Kheradpour P."/>
            <person name="Kirkness E.F."/>
            <person name="Koerich L.B."/>
            <person name="Kristiansen K."/>
            <person name="Kudrna D."/>
            <person name="Kulathinal R.J."/>
            <person name="Kumar S."/>
            <person name="Kwok R."/>
            <person name="Lander E."/>
            <person name="Langley C.H."/>
            <person name="Lapoint R."/>
            <person name="Lazzaro B.P."/>
            <person name="Lee S.J."/>
            <person name="Levesque L."/>
            <person name="Li R."/>
            <person name="Lin C.F."/>
            <person name="Lin M.F."/>
            <person name="Lindblad-Toh K."/>
            <person name="Llopart A."/>
            <person name="Long M."/>
            <person name="Low L."/>
            <person name="Lozovsky E."/>
            <person name="Lu J."/>
            <person name="Luo M."/>
            <person name="Machado C.A."/>
            <person name="Makalowski W."/>
            <person name="Marzo M."/>
            <person name="Matsuda M."/>
            <person name="Matzkin L."/>
            <person name="McAllister B."/>
            <person name="McBride C.S."/>
            <person name="McKernan B."/>
            <person name="McKernan K."/>
            <person name="Mendez-Lago M."/>
            <person name="Minx P."/>
            <person name="Mollenhauer M.U."/>
            <person name="Montooth K."/>
            <person name="Mount S.M."/>
            <person name="Mu X."/>
            <person name="Myers E."/>
            <person name="Negre B."/>
            <person name="Newfeld S."/>
            <person name="Nielsen R."/>
            <person name="Noor M.A."/>
            <person name="O'Grady P."/>
            <person name="Pachter L."/>
            <person name="Papaceit M."/>
            <person name="Parisi M.J."/>
            <person name="Parisi M."/>
            <person name="Parts L."/>
            <person name="Pedersen J.S."/>
            <person name="Pesole G."/>
            <person name="Phillippy A.M."/>
            <person name="Ponting C.P."/>
            <person name="Pop M."/>
            <person name="Porcelli D."/>
            <person name="Powell J.R."/>
            <person name="Prohaska S."/>
            <person name="Pruitt K."/>
            <person name="Puig M."/>
            <person name="Quesneville H."/>
            <person name="Ram K.R."/>
            <person name="Rand D."/>
            <person name="Rasmussen M.D."/>
            <person name="Reed L.K."/>
            <person name="Reenan R."/>
            <person name="Reily A."/>
            <person name="Remington K.A."/>
            <person name="Rieger T.T."/>
            <person name="Ritchie M.G."/>
            <person name="Robin C."/>
            <person name="Rogers Y.H."/>
            <person name="Rohde C."/>
            <person name="Rozas J."/>
            <person name="Rubenfield M.J."/>
            <person name="Ruiz A."/>
            <person name="Russo S."/>
            <person name="Salzberg S.L."/>
            <person name="Sanchez-Gracia A."/>
            <person name="Saranga D.J."/>
            <person name="Sato H."/>
            <person name="Schaeffer S.W."/>
            <person name="Schatz M.C."/>
            <person name="Schlenke T."/>
            <person name="Schwartz R."/>
            <person name="Segarra C."/>
            <person name="Singh R.S."/>
            <person name="Sirot L."/>
            <person name="Sirota M."/>
            <person name="Sisneros N.B."/>
            <person name="Smith C.D."/>
            <person name="Smith T.F."/>
            <person name="Spieth J."/>
            <person name="Stage D.E."/>
            <person name="Stark A."/>
            <person name="Stephan W."/>
            <person name="Strausberg R.L."/>
            <person name="Strempel S."/>
            <person name="Sturgill D."/>
            <person name="Sutton G."/>
            <person name="Sutton G.G."/>
            <person name="Tao W."/>
            <person name="Teichmann S."/>
            <person name="Tobari Y.N."/>
            <person name="Tomimura Y."/>
            <person name="Tsolas J.M."/>
            <person name="Valente V.L."/>
            <person name="Venter E."/>
            <person name="Venter J.C."/>
            <person name="Vicario S."/>
            <person name="Vieira F.G."/>
            <person name="Vilella A.J."/>
            <person name="Villasante A."/>
            <person name="Walenz B."/>
            <person name="Wang J."/>
            <person name="Wasserman M."/>
            <person name="Watts T."/>
            <person name="Wilson D."/>
            <person name="Wilson R.K."/>
            <person name="Wing R.A."/>
            <person name="Wolfner M.F."/>
            <person name="Wong A."/>
            <person name="Wong G.K."/>
            <person name="Wu C.I."/>
            <person name="Wu G."/>
            <person name="Yamamoto D."/>
            <person name="Yang H.P."/>
            <person name="Yang S.P."/>
            <person name="Yorke J.A."/>
            <person name="Yoshida K."/>
            <person name="Zdobnov E."/>
            <person name="Zhang P."/>
            <person name="Zhang Y."/>
            <person name="Zimin A.V."/>
            <person name="Baldwin J."/>
            <person name="Abdouelleil A."/>
            <person name="Abdulkadir J."/>
            <person name="Abebe A."/>
            <person name="Abera B."/>
            <person name="Abreu J."/>
            <person name="Acer S.C."/>
            <person name="Aftuck L."/>
            <person name="Alexander A."/>
            <person name="An P."/>
            <person name="Anderson E."/>
            <person name="Anderson S."/>
            <person name="Arachi H."/>
            <person name="Azer M."/>
            <person name="Bachantsang P."/>
            <person name="Barry A."/>
            <person name="Bayul T."/>
            <person name="Berlin A."/>
            <person name="Bessette D."/>
            <person name="Bloom T."/>
            <person name="Blye J."/>
            <person name="Boguslavskiy L."/>
            <person name="Bonnet C."/>
            <person name="Boukhgalter B."/>
            <person name="Bourzgui I."/>
            <person name="Brown A."/>
            <person name="Cahill P."/>
            <person name="Channer S."/>
            <person name="Cheshatsang Y."/>
            <person name="Chuda L."/>
            <person name="Citroen M."/>
            <person name="Collymore A."/>
            <person name="Cooke P."/>
            <person name="Costello M."/>
            <person name="D'Aco K."/>
            <person name="Daza R."/>
            <person name="De Haan G."/>
            <person name="DeGray S."/>
            <person name="DeMaso C."/>
            <person name="Dhargay N."/>
            <person name="Dooley K."/>
            <person name="Dooley E."/>
            <person name="Doricent M."/>
            <person name="Dorje P."/>
            <person name="Dorjee K."/>
            <person name="Dupes A."/>
            <person name="Elong R."/>
            <person name="Falk J."/>
            <person name="Farina A."/>
            <person name="Faro S."/>
            <person name="Ferguson D."/>
            <person name="Fisher S."/>
            <person name="Foley C.D."/>
            <person name="Franke A."/>
            <person name="Friedrich D."/>
            <person name="Gadbois L."/>
            <person name="Gearin G."/>
            <person name="Gearin C.R."/>
            <person name="Giannoukos G."/>
            <person name="Goode T."/>
            <person name="Graham J."/>
            <person name="Grandbois E."/>
            <person name="Grewal S."/>
            <person name="Gyaltsen K."/>
            <person name="Hafez N."/>
            <person name="Hagos B."/>
            <person name="Hall J."/>
            <person name="Henson C."/>
            <person name="Hollinger A."/>
            <person name="Honan T."/>
            <person name="Huard M.D."/>
            <person name="Hughes L."/>
            <person name="Hurhula B."/>
            <person name="Husby M.E."/>
            <person name="Kamat A."/>
            <person name="Kanga B."/>
            <person name="Kashin S."/>
            <person name="Khazanovich D."/>
            <person name="Kisner P."/>
            <person name="Lance K."/>
            <person name="Lara M."/>
            <person name="Lee W."/>
            <person name="Lennon N."/>
            <person name="Letendre F."/>
            <person name="LeVine R."/>
            <person name="Lipovsky A."/>
            <person name="Liu X."/>
            <person name="Liu J."/>
            <person name="Liu S."/>
            <person name="Lokyitsang T."/>
            <person name="Lokyitsang Y."/>
            <person name="Lubonja R."/>
            <person name="Lui A."/>
            <person name="MacDonald P."/>
            <person name="Magnisalis V."/>
            <person name="Maru K."/>
            <person name="Matthews C."/>
            <person name="McCusker W."/>
            <person name="McDonough S."/>
            <person name="Mehta T."/>
            <person name="Meldrim J."/>
            <person name="Meneus L."/>
            <person name="Mihai O."/>
            <person name="Mihalev A."/>
            <person name="Mihova T."/>
            <person name="Mittelman R."/>
            <person name="Mlenga V."/>
            <person name="Montmayeur A."/>
            <person name="Mulrain L."/>
            <person name="Navidi A."/>
            <person name="Naylor J."/>
            <person name="Negash T."/>
            <person name="Nguyen T."/>
            <person name="Nguyen N."/>
            <person name="Nicol R."/>
            <person name="Norbu C."/>
            <person name="Norbu N."/>
            <person name="Novod N."/>
            <person name="O'Neill B."/>
            <person name="Osman S."/>
            <person name="Markiewicz E."/>
            <person name="Oyono O.L."/>
            <person name="Patti C."/>
            <person name="Phunkhang P."/>
            <person name="Pierre F."/>
            <person name="Priest M."/>
            <person name="Raghuraman S."/>
            <person name="Rege F."/>
            <person name="Reyes R."/>
            <person name="Rise C."/>
            <person name="Rogov P."/>
            <person name="Ross K."/>
            <person name="Ryan E."/>
            <person name="Settipalli S."/>
            <person name="Shea T."/>
            <person name="Sherpa N."/>
            <person name="Shi L."/>
            <person name="Shih D."/>
            <person name="Sparrow T."/>
            <person name="Spaulding J."/>
            <person name="Stalker J."/>
            <person name="Stange-Thomann N."/>
            <person name="Stavropoulos S."/>
            <person name="Stone C."/>
            <person name="Strader C."/>
            <person name="Tesfaye S."/>
            <person name="Thomson T."/>
            <person name="Thoulutsang Y."/>
            <person name="Thoulutsang D."/>
            <person name="Topham K."/>
            <person name="Topping I."/>
            <person name="Tsamla T."/>
            <person name="Vassiliev H."/>
            <person name="Vo A."/>
            <person name="Wangchuk T."/>
            <person name="Wangdi T."/>
            <person name="Weiand M."/>
            <person name="Wilkinson J."/>
            <person name="Wilson A."/>
            <person name="Yadav S."/>
            <person name="Young G."/>
            <person name="Yu Q."/>
            <person name="Zembek L."/>
            <person name="Zhong D."/>
            <person name="Zimmer A."/>
            <person name="Zwirko Z."/>
            <person name="Jaffe D.B."/>
            <person name="Alvarez P."/>
            <person name="Brockman W."/>
            <person name="Butler J."/>
            <person name="Chin C."/>
            <person name="Gnerre S."/>
            <person name="Grabherr M."/>
            <person name="Kleber M."/>
            <person name="Mauceli E."/>
            <person name="MacCallum I."/>
        </authorList>
    </citation>
    <scope>NUCLEOTIDE SEQUENCE [LARGE SCALE GENOMIC DNA]</scope>
    <source>
        <strain evidence="3">MSH-3 / Tucson 14011-0111.49</strain>
    </source>
</reference>
<dbReference type="KEGG" id="dpe:6597209"/>
<evidence type="ECO:0000256" key="1">
    <source>
        <dbReference type="SAM" id="SignalP"/>
    </source>
</evidence>
<dbReference type="AlphaFoldDB" id="B4GVB5"/>
<dbReference type="PANTHER" id="PTHR21112:SF0">
    <property type="entry name" value="CHEMOSENSORY PROTEIN A 29A-RELATED"/>
    <property type="match status" value="1"/>
</dbReference>
<accession>B4GVB5</accession>
<organism evidence="3">
    <name type="scientific">Drosophila persimilis</name>
    <name type="common">Fruit fly</name>
    <dbReference type="NCBI Taxonomy" id="7234"/>
    <lineage>
        <taxon>Eukaryota</taxon>
        <taxon>Metazoa</taxon>
        <taxon>Ecdysozoa</taxon>
        <taxon>Arthropoda</taxon>
        <taxon>Hexapoda</taxon>
        <taxon>Insecta</taxon>
        <taxon>Pterygota</taxon>
        <taxon>Neoptera</taxon>
        <taxon>Endopterygota</taxon>
        <taxon>Diptera</taxon>
        <taxon>Brachycera</taxon>
        <taxon>Muscomorpha</taxon>
        <taxon>Ephydroidea</taxon>
        <taxon>Drosophilidae</taxon>
        <taxon>Drosophila</taxon>
        <taxon>Sophophora</taxon>
    </lineage>
</organism>
<proteinExistence type="predicted"/>
<protein>
    <submittedName>
        <fullName evidence="2">GL12871</fullName>
    </submittedName>
</protein>
<dbReference type="InterPro" id="IPR010512">
    <property type="entry name" value="DUF1091"/>
</dbReference>
<dbReference type="OrthoDB" id="8043478at2759"/>
<evidence type="ECO:0000313" key="3">
    <source>
        <dbReference type="Proteomes" id="UP000008744"/>
    </source>
</evidence>
<dbReference type="OMA" id="WYKLNFV"/>
<feature type="chain" id="PRO_5002807294" evidence="1">
    <location>
        <begin position="18"/>
        <end position="185"/>
    </location>
</feature>
<keyword evidence="1" id="KW-0732">Signal</keyword>
<evidence type="ECO:0000313" key="2">
    <source>
        <dbReference type="EMBL" id="EDW26652.1"/>
    </source>
</evidence>
<dbReference type="PhylomeDB" id="B4GVB5"/>
<feature type="signal peptide" evidence="1">
    <location>
        <begin position="1"/>
        <end position="17"/>
    </location>
</feature>
<keyword evidence="3" id="KW-1185">Reference proteome</keyword>
<dbReference type="PANTHER" id="PTHR21112">
    <property type="entry name" value="CHEMOSENSORY PROTEIN A 29A-RELATED"/>
    <property type="match status" value="1"/>
</dbReference>
<gene>
    <name evidence="2" type="primary">Dper\GL12871</name>
    <name evidence="2" type="ORF">Dper_GL12871</name>
</gene>
<dbReference type="EMBL" id="CH479192">
    <property type="protein sequence ID" value="EDW26652.1"/>
    <property type="molecule type" value="Genomic_DNA"/>
</dbReference>
<sequence length="185" mass="20893">MWYWTLLALLAVSISMAASLHSRPKSWTYTLKETSSHSSNESIVKADTRIERIGRAEFALSGSLFIGVQVPDDLEVEVLAYRSPDGGANYKLQPYSLQRQGIFAAMNSFYKDMIMESVASCSNLPQFTGELTVLAAQTFNYDKCQISTDSFPQYLPDGWYKLNFVTYGFVEVVWELIIIIEKKAL</sequence>
<dbReference type="Pfam" id="PF06477">
    <property type="entry name" value="DUF1091"/>
    <property type="match status" value="1"/>
</dbReference>